<feature type="region of interest" description="Disordered" evidence="1">
    <location>
        <begin position="229"/>
        <end position="297"/>
    </location>
</feature>
<feature type="compositionally biased region" description="Low complexity" evidence="1">
    <location>
        <begin position="288"/>
        <end position="297"/>
    </location>
</feature>
<organism evidence="2 3">
    <name type="scientific">Ensete ventricosum</name>
    <name type="common">Abyssinian banana</name>
    <name type="synonym">Musa ensete</name>
    <dbReference type="NCBI Taxonomy" id="4639"/>
    <lineage>
        <taxon>Eukaryota</taxon>
        <taxon>Viridiplantae</taxon>
        <taxon>Streptophyta</taxon>
        <taxon>Embryophyta</taxon>
        <taxon>Tracheophyta</taxon>
        <taxon>Spermatophyta</taxon>
        <taxon>Magnoliopsida</taxon>
        <taxon>Liliopsida</taxon>
        <taxon>Zingiberales</taxon>
        <taxon>Musaceae</taxon>
        <taxon>Ensete</taxon>
    </lineage>
</organism>
<proteinExistence type="predicted"/>
<evidence type="ECO:0000256" key="1">
    <source>
        <dbReference type="SAM" id="MobiDB-lite"/>
    </source>
</evidence>
<protein>
    <submittedName>
        <fullName evidence="2">Uncharacterized protein</fullName>
    </submittedName>
</protein>
<dbReference type="EMBL" id="AMZH03008428">
    <property type="protein sequence ID" value="RRT58970.1"/>
    <property type="molecule type" value="Genomic_DNA"/>
</dbReference>
<comment type="caution">
    <text evidence="2">The sequence shown here is derived from an EMBL/GenBank/DDBJ whole genome shotgun (WGS) entry which is preliminary data.</text>
</comment>
<sequence length="343" mass="37402">MSSEVLTAAWRLLITSVVPEFSPCCVISSFLPFFCVGVPQSCSSCRLEMLMLCCWISYRRRGVSTARFGSRAQDRPSWIRRLRRPDGLVGFHSAATPRVRESVGSASGSSRDLQKGSLEGFEEIVPFLALLSPAPGVSFDWAVDCEYDPLSKWHGPQFDMSKQEVAAGMVLGLTCPGRSYRDSYRCDPHTDGSGRLWQRGIAIIEAVYHGAAAQQCITKLPVLLGEDSRAREEDNKDGNSIGDRIVKEGSSDVFDEGARDGSSRGREHWRWREEGSKDNVDGATGSSVTKEVGEAAVEEGATTVEEGATGGMATDHRRLEMKMLGRGYAEEGVTESDEGGMVV</sequence>
<dbReference type="Proteomes" id="UP000287651">
    <property type="component" value="Unassembled WGS sequence"/>
</dbReference>
<evidence type="ECO:0000313" key="3">
    <source>
        <dbReference type="Proteomes" id="UP000287651"/>
    </source>
</evidence>
<dbReference type="AlphaFoldDB" id="A0A426Z4Q6"/>
<evidence type="ECO:0000313" key="2">
    <source>
        <dbReference type="EMBL" id="RRT58970.1"/>
    </source>
</evidence>
<reference evidence="2 3" key="1">
    <citation type="journal article" date="2014" name="Agronomy (Basel)">
        <title>A Draft Genome Sequence for Ensete ventricosum, the Drought-Tolerant Tree Against Hunger.</title>
        <authorList>
            <person name="Harrison J."/>
            <person name="Moore K.A."/>
            <person name="Paszkiewicz K."/>
            <person name="Jones T."/>
            <person name="Grant M."/>
            <person name="Ambacheew D."/>
            <person name="Muzemil S."/>
            <person name="Studholme D.J."/>
        </authorList>
    </citation>
    <scope>NUCLEOTIDE SEQUENCE [LARGE SCALE GENOMIC DNA]</scope>
</reference>
<name>A0A426Z4Q6_ENSVE</name>
<feature type="compositionally biased region" description="Basic and acidic residues" evidence="1">
    <location>
        <begin position="244"/>
        <end position="280"/>
    </location>
</feature>
<gene>
    <name evidence="2" type="ORF">B296_00039636</name>
</gene>
<accession>A0A426Z4Q6</accession>